<dbReference type="RefSeq" id="WP_184164664.1">
    <property type="nucleotide sequence ID" value="NZ_JACHLN010000001.1"/>
</dbReference>
<protein>
    <submittedName>
        <fullName evidence="2">Uncharacterized protein</fullName>
    </submittedName>
</protein>
<keyword evidence="1" id="KW-0812">Transmembrane</keyword>
<keyword evidence="1" id="KW-1133">Transmembrane helix</keyword>
<evidence type="ECO:0000256" key="1">
    <source>
        <dbReference type="SAM" id="Phobius"/>
    </source>
</evidence>
<feature type="transmembrane region" description="Helical" evidence="1">
    <location>
        <begin position="261"/>
        <end position="287"/>
    </location>
</feature>
<feature type="transmembrane region" description="Helical" evidence="1">
    <location>
        <begin position="191"/>
        <end position="211"/>
    </location>
</feature>
<feature type="transmembrane region" description="Helical" evidence="1">
    <location>
        <begin position="44"/>
        <end position="70"/>
    </location>
</feature>
<feature type="transmembrane region" description="Helical" evidence="1">
    <location>
        <begin position="420"/>
        <end position="441"/>
    </location>
</feature>
<feature type="transmembrane region" description="Helical" evidence="1">
    <location>
        <begin position="341"/>
        <end position="358"/>
    </location>
</feature>
<sequence>MATSAAPQAALPTGSARLGDRTVAPGILVVLLGGWLAFDNILLWRFLGLISTGVTALLALLIAGLVAWIARRVPDRGDGPTLRLLALCAGIALVVFLLGGEGRFFYATTDWQVRGAVLRDMALNPWPFVYDVAPTPQILRAPLGMYLAPAAVGRVGGQYAAELALLVQNSLILAAILALGATLFSTTRARVIALAILIGFSGLDAMGQVLAGQPISWNAERWSVAVYSSHISQLFWTPPHCLAGWIGALLYLLWLDNRLTLAGFLTPLPLLALWSPLSLIGLMPFAAHAGMEALRHRSLSPAAVLSPAAATLIAIPALLYLATGSDAVGGSAAALPLHQYIVFEICEVGLYLLPLWFIGRDARFGGVTLAIVTLVLLAVPYGQVGQSNDFTMRASIPALVVLAFAVADQLVKAPPPGKRLWWNLLVASLAIGAITPAFEIWRAVTLPRAPHIRCSYFGVVPGGYMTYVAPLSRAPSLIAPRDPARFRPDDRQPCWDGPWPGPQLFIAPERH</sequence>
<feature type="transmembrane region" description="Helical" evidence="1">
    <location>
        <begin position="82"/>
        <end position="100"/>
    </location>
</feature>
<dbReference type="Proteomes" id="UP000575241">
    <property type="component" value="Unassembled WGS sequence"/>
</dbReference>
<feature type="transmembrane region" description="Helical" evidence="1">
    <location>
        <begin position="394"/>
        <end position="414"/>
    </location>
</feature>
<feature type="transmembrane region" description="Helical" evidence="1">
    <location>
        <begin position="231"/>
        <end position="254"/>
    </location>
</feature>
<reference evidence="2 3" key="1">
    <citation type="submission" date="2020-08" db="EMBL/GenBank/DDBJ databases">
        <title>Functional genomics of gut bacteria from endangered species of beetles.</title>
        <authorList>
            <person name="Carlos-Shanley C."/>
        </authorList>
    </citation>
    <scope>NUCLEOTIDE SEQUENCE [LARGE SCALE GENOMIC DNA]</scope>
    <source>
        <strain evidence="2 3">S00224</strain>
    </source>
</reference>
<dbReference type="AlphaFoldDB" id="A0A7W7NSB7"/>
<feature type="transmembrane region" description="Helical" evidence="1">
    <location>
        <begin position="163"/>
        <end position="184"/>
    </location>
</feature>
<evidence type="ECO:0000313" key="2">
    <source>
        <dbReference type="EMBL" id="MBB4838474.1"/>
    </source>
</evidence>
<feature type="transmembrane region" description="Helical" evidence="1">
    <location>
        <begin position="21"/>
        <end position="38"/>
    </location>
</feature>
<keyword evidence="3" id="KW-1185">Reference proteome</keyword>
<feature type="transmembrane region" description="Helical" evidence="1">
    <location>
        <begin position="299"/>
        <end position="321"/>
    </location>
</feature>
<accession>A0A7W7NSB7</accession>
<evidence type="ECO:0000313" key="3">
    <source>
        <dbReference type="Proteomes" id="UP000575241"/>
    </source>
</evidence>
<comment type="caution">
    <text evidence="2">The sequence shown here is derived from an EMBL/GenBank/DDBJ whole genome shotgun (WGS) entry which is preliminary data.</text>
</comment>
<feature type="transmembrane region" description="Helical" evidence="1">
    <location>
        <begin position="364"/>
        <end position="382"/>
    </location>
</feature>
<dbReference type="EMBL" id="JACHLN010000001">
    <property type="protein sequence ID" value="MBB4838474.1"/>
    <property type="molecule type" value="Genomic_DNA"/>
</dbReference>
<gene>
    <name evidence="2" type="ORF">HNP52_001525</name>
</gene>
<proteinExistence type="predicted"/>
<name>A0A7W7NSB7_9SPHN</name>
<organism evidence="2 3">
    <name type="scientific">Sphingomonas kyeonggiensis</name>
    <dbReference type="NCBI Taxonomy" id="1268553"/>
    <lineage>
        <taxon>Bacteria</taxon>
        <taxon>Pseudomonadati</taxon>
        <taxon>Pseudomonadota</taxon>
        <taxon>Alphaproteobacteria</taxon>
        <taxon>Sphingomonadales</taxon>
        <taxon>Sphingomonadaceae</taxon>
        <taxon>Sphingomonas</taxon>
    </lineage>
</organism>
<keyword evidence="1" id="KW-0472">Membrane</keyword>